<gene>
    <name evidence="2" type="ORF">SAMN05216268_104307</name>
</gene>
<evidence type="ECO:0000259" key="1">
    <source>
        <dbReference type="Pfam" id="PF03466"/>
    </source>
</evidence>
<evidence type="ECO:0000313" key="3">
    <source>
        <dbReference type="Proteomes" id="UP000184388"/>
    </source>
</evidence>
<accession>A0A9X8QQV5</accession>
<evidence type="ECO:0000313" key="2">
    <source>
        <dbReference type="EMBL" id="SHL43790.1"/>
    </source>
</evidence>
<dbReference type="Gene3D" id="3.40.190.290">
    <property type="match status" value="1"/>
</dbReference>
<sequence>MEAKSIQALTVIVRRTSLATVLPDALTHDDPHLTPLPLVPALPTRTVTLLRRTDTYRSAAVRAFTCLARDLVRSRGYPPA</sequence>
<name>A0A9X8QQV5_9ACTN</name>
<comment type="caution">
    <text evidence="2">The sequence shown here is derived from an EMBL/GenBank/DDBJ whole genome shotgun (WGS) entry which is preliminary data.</text>
</comment>
<dbReference type="AlphaFoldDB" id="A0A9X8QQV5"/>
<protein>
    <submittedName>
        <fullName evidence="2">LysR family transcriptional regulator, cyn operon transcriptional activator</fullName>
    </submittedName>
</protein>
<dbReference type="EMBL" id="FRBK01000004">
    <property type="protein sequence ID" value="SHL43790.1"/>
    <property type="molecule type" value="Genomic_DNA"/>
</dbReference>
<dbReference type="InterPro" id="IPR005119">
    <property type="entry name" value="LysR_subst-bd"/>
</dbReference>
<reference evidence="3" key="1">
    <citation type="submission" date="2016-11" db="EMBL/GenBank/DDBJ databases">
        <authorList>
            <person name="Jaros S."/>
            <person name="Januszkiewicz K."/>
            <person name="Wedrychowicz H."/>
        </authorList>
    </citation>
    <scope>NUCLEOTIDE SEQUENCE [LARGE SCALE GENOMIC DNA]</scope>
    <source>
        <strain evidence="3">CGMCC 4.3555</strain>
    </source>
</reference>
<proteinExistence type="predicted"/>
<dbReference type="Proteomes" id="UP000184388">
    <property type="component" value="Unassembled WGS sequence"/>
</dbReference>
<organism evidence="2 3">
    <name type="scientific">Streptomyces yunnanensis</name>
    <dbReference type="NCBI Taxonomy" id="156453"/>
    <lineage>
        <taxon>Bacteria</taxon>
        <taxon>Bacillati</taxon>
        <taxon>Actinomycetota</taxon>
        <taxon>Actinomycetes</taxon>
        <taxon>Kitasatosporales</taxon>
        <taxon>Streptomycetaceae</taxon>
        <taxon>Streptomyces</taxon>
    </lineage>
</organism>
<dbReference type="Pfam" id="PF03466">
    <property type="entry name" value="LysR_substrate"/>
    <property type="match status" value="1"/>
</dbReference>
<dbReference type="SUPFAM" id="SSF53850">
    <property type="entry name" value="Periplasmic binding protein-like II"/>
    <property type="match status" value="1"/>
</dbReference>
<feature type="domain" description="LysR substrate-binding" evidence="1">
    <location>
        <begin position="1"/>
        <end position="69"/>
    </location>
</feature>